<dbReference type="AlphaFoldDB" id="A0A9W7ACJ8"/>
<accession>A0A9W7ACJ8</accession>
<dbReference type="SUPFAM" id="SSF48452">
    <property type="entry name" value="TPR-like"/>
    <property type="match status" value="1"/>
</dbReference>
<keyword evidence="2" id="KW-0732">Signal</keyword>
<protein>
    <recommendedName>
        <fullName evidence="5">Glycosyltransferase 2-like domain-containing protein</fullName>
    </recommendedName>
</protein>
<dbReference type="Proteomes" id="UP001165085">
    <property type="component" value="Unassembled WGS sequence"/>
</dbReference>
<sequence>MNGVAAIILLLYLVVVVVESKFSLKNAFNGFRRGKEQGEDKDDGSTTDEGTRKTPPTLCMLMLARDEALNIENHLPLYGPDFFDCYVLAVDSKTTDNTIESVRKIMPESIPGYVFEFEYEGLGRARKTCLEHAWREFPWASHVMFIDPDWKPVGETLNKQDLDNSTNYFFTVKDRNGKTSRSLDWLVIHEEGIRMKYNWHEQWVFPKDSLNSIAKNKILGWTFEERDDYYNWHEGEHDNSFSYERYIFELGELERDWHETVEGGGAGGEDTGDAHRLLYYMGFAHLACLEAAIKGRTKEGAVVDNEKKTYHLEKGIGYLKMRAEDKYVKWNYEGGEIPRWMYGVAPSEEMTQATLQYLGIVHWVYKKDALAADKWYTKCMEFNEDYFRCFMNRSELYTDLEKFDDAWNWGLEAVHRSERVPKGGRSSITHGHDKECKLPLHLLKVSLKLDTAKQPEVLDAMRILMASGVEHCPIDSEEEGTLVQVKARIDGAGTGVGKVEEKVEEKAVGGWEGLGLSEKSTTAVERMSVKEKRLLWTTLGGKEEGYKTDASSLDLDFFTRIIVTRQGLLGEDGEEEECFAESIGKIIQRDWKKTNGKGEGEGIEVIRLYELHVKEKERELGLGDGQPVQSVVRWREFLILLNSELKDLLGGGHIKLIG</sequence>
<feature type="chain" id="PRO_5040774879" description="Glycosyltransferase 2-like domain-containing protein" evidence="2">
    <location>
        <begin position="21"/>
        <end position="658"/>
    </location>
</feature>
<comment type="caution">
    <text evidence="3">The sequence shown here is derived from an EMBL/GenBank/DDBJ whole genome shotgun (WGS) entry which is preliminary data.</text>
</comment>
<gene>
    <name evidence="3" type="ORF">TrST_g230</name>
</gene>
<feature type="region of interest" description="Disordered" evidence="1">
    <location>
        <begin position="35"/>
        <end position="54"/>
    </location>
</feature>
<evidence type="ECO:0000256" key="1">
    <source>
        <dbReference type="SAM" id="MobiDB-lite"/>
    </source>
</evidence>
<reference evidence="4" key="1">
    <citation type="journal article" date="2023" name="Commun. Biol.">
        <title>Genome analysis of Parmales, the sister group of diatoms, reveals the evolutionary specialization of diatoms from phago-mixotrophs to photoautotrophs.</title>
        <authorList>
            <person name="Ban H."/>
            <person name="Sato S."/>
            <person name="Yoshikawa S."/>
            <person name="Yamada K."/>
            <person name="Nakamura Y."/>
            <person name="Ichinomiya M."/>
            <person name="Sato N."/>
            <person name="Blanc-Mathieu R."/>
            <person name="Endo H."/>
            <person name="Kuwata A."/>
            <person name="Ogata H."/>
        </authorList>
    </citation>
    <scope>NUCLEOTIDE SEQUENCE [LARGE SCALE GENOMIC DNA]</scope>
    <source>
        <strain evidence="4">NIES 3701</strain>
    </source>
</reference>
<evidence type="ECO:0000313" key="3">
    <source>
        <dbReference type="EMBL" id="GMH65874.1"/>
    </source>
</evidence>
<proteinExistence type="predicted"/>
<dbReference type="InterPro" id="IPR011990">
    <property type="entry name" value="TPR-like_helical_dom_sf"/>
</dbReference>
<dbReference type="EMBL" id="BRXY01000103">
    <property type="protein sequence ID" value="GMH65874.1"/>
    <property type="molecule type" value="Genomic_DNA"/>
</dbReference>
<dbReference type="OrthoDB" id="199766at2759"/>
<evidence type="ECO:0000256" key="2">
    <source>
        <dbReference type="SAM" id="SignalP"/>
    </source>
</evidence>
<evidence type="ECO:0008006" key="5">
    <source>
        <dbReference type="Google" id="ProtNLM"/>
    </source>
</evidence>
<organism evidence="3 4">
    <name type="scientific">Triparma strigata</name>
    <dbReference type="NCBI Taxonomy" id="1606541"/>
    <lineage>
        <taxon>Eukaryota</taxon>
        <taxon>Sar</taxon>
        <taxon>Stramenopiles</taxon>
        <taxon>Ochrophyta</taxon>
        <taxon>Bolidophyceae</taxon>
        <taxon>Parmales</taxon>
        <taxon>Triparmaceae</taxon>
        <taxon>Triparma</taxon>
    </lineage>
</organism>
<feature type="signal peptide" evidence="2">
    <location>
        <begin position="1"/>
        <end position="20"/>
    </location>
</feature>
<keyword evidence="4" id="KW-1185">Reference proteome</keyword>
<evidence type="ECO:0000313" key="4">
    <source>
        <dbReference type="Proteomes" id="UP001165085"/>
    </source>
</evidence>
<name>A0A9W7ACJ8_9STRA</name>